<feature type="domain" description="Major facilitator superfamily (MFS) profile" evidence="14">
    <location>
        <begin position="31"/>
        <end position="453"/>
    </location>
</feature>
<keyword evidence="3" id="KW-0813">Transport</keyword>
<dbReference type="GO" id="GO:0016020">
    <property type="term" value="C:membrane"/>
    <property type="evidence" value="ECO:0007669"/>
    <property type="project" value="UniProtKB-SubCell"/>
</dbReference>
<evidence type="ECO:0000256" key="4">
    <source>
        <dbReference type="ARBA" id="ARBA00022692"/>
    </source>
</evidence>
<proteinExistence type="inferred from homology"/>
<dbReference type="PANTHER" id="PTHR11662">
    <property type="entry name" value="SOLUTE CARRIER FAMILY 17"/>
    <property type="match status" value="1"/>
</dbReference>
<evidence type="ECO:0000256" key="5">
    <source>
        <dbReference type="ARBA" id="ARBA00022847"/>
    </source>
</evidence>
<feature type="transmembrane region" description="Helical" evidence="13">
    <location>
        <begin position="296"/>
        <end position="314"/>
    </location>
</feature>
<evidence type="ECO:0000256" key="11">
    <source>
        <dbReference type="ARBA" id="ARBA00068450"/>
    </source>
</evidence>
<feature type="transmembrane region" description="Helical" evidence="13">
    <location>
        <begin position="360"/>
        <end position="381"/>
    </location>
</feature>
<keyword evidence="7" id="KW-0915">Sodium</keyword>
<feature type="transmembrane region" description="Helical" evidence="13">
    <location>
        <begin position="75"/>
        <end position="92"/>
    </location>
</feature>
<feature type="transmembrane region" description="Helical" evidence="13">
    <location>
        <begin position="393"/>
        <end position="417"/>
    </location>
</feature>
<feature type="transmembrane region" description="Helical" evidence="13">
    <location>
        <begin position="168"/>
        <end position="189"/>
    </location>
</feature>
<dbReference type="GO" id="GO:0006820">
    <property type="term" value="P:monoatomic anion transport"/>
    <property type="evidence" value="ECO:0007669"/>
    <property type="project" value="TreeGrafter"/>
</dbReference>
<dbReference type="InterPro" id="IPR050382">
    <property type="entry name" value="MFS_Na/Anion_cotransporter"/>
</dbReference>
<dbReference type="GO" id="GO:0006814">
    <property type="term" value="P:sodium ion transport"/>
    <property type="evidence" value="ECO:0007669"/>
    <property type="project" value="UniProtKB-KW"/>
</dbReference>
<dbReference type="FunFam" id="1.20.1250.20:FF:000144">
    <property type="entry name" value="Picot, isoform B"/>
    <property type="match status" value="1"/>
</dbReference>
<keyword evidence="9" id="KW-0406">Ion transport</keyword>
<comment type="function">
    <text evidence="10">May be an inorganic phosphate cotransporter.</text>
</comment>
<evidence type="ECO:0000256" key="3">
    <source>
        <dbReference type="ARBA" id="ARBA00022448"/>
    </source>
</evidence>
<dbReference type="PROSITE" id="PS50850">
    <property type="entry name" value="MFS"/>
    <property type="match status" value="1"/>
</dbReference>
<gene>
    <name evidence="15" type="ORF">EEDITHA_LOCUS11917</name>
</gene>
<keyword evidence="4 13" id="KW-0812">Transmembrane</keyword>
<dbReference type="FunFam" id="1.20.1250.20:FF:000003">
    <property type="entry name" value="Solute carrier family 17 member 3"/>
    <property type="match status" value="1"/>
</dbReference>
<dbReference type="SUPFAM" id="SSF103473">
    <property type="entry name" value="MFS general substrate transporter"/>
    <property type="match status" value="1"/>
</dbReference>
<organism evidence="15 16">
    <name type="scientific">Euphydryas editha</name>
    <name type="common">Edith's checkerspot</name>
    <dbReference type="NCBI Taxonomy" id="104508"/>
    <lineage>
        <taxon>Eukaryota</taxon>
        <taxon>Metazoa</taxon>
        <taxon>Ecdysozoa</taxon>
        <taxon>Arthropoda</taxon>
        <taxon>Hexapoda</taxon>
        <taxon>Insecta</taxon>
        <taxon>Pterygota</taxon>
        <taxon>Neoptera</taxon>
        <taxon>Endopterygota</taxon>
        <taxon>Lepidoptera</taxon>
        <taxon>Glossata</taxon>
        <taxon>Ditrysia</taxon>
        <taxon>Papilionoidea</taxon>
        <taxon>Nymphalidae</taxon>
        <taxon>Nymphalinae</taxon>
        <taxon>Euphydryas</taxon>
    </lineage>
</organism>
<feature type="transmembrane region" description="Helical" evidence="13">
    <location>
        <begin position="196"/>
        <end position="215"/>
    </location>
</feature>
<dbReference type="AlphaFoldDB" id="A0AAU9UBW3"/>
<dbReference type="EMBL" id="CAKOGL010000016">
    <property type="protein sequence ID" value="CAH2096598.1"/>
    <property type="molecule type" value="Genomic_DNA"/>
</dbReference>
<keyword evidence="6 13" id="KW-1133">Transmembrane helix</keyword>
<feature type="transmembrane region" description="Helical" evidence="13">
    <location>
        <begin position="259"/>
        <end position="284"/>
    </location>
</feature>
<sequence length="482" mass="53010">MSKNLIKLQSVFELLFISDYGYGVRHIQMLCMTLNLIALFIVRSSLGVAILAMTDMKRRNDPDISVYEWDKRTQGVILSSFFWGYIVMQIPGGLLAKRYGGKPIVLFALLSNAVICVSLPNLVHFGGWQIVCACRVLMGMTQACIVPSTHTLLGKWLPVHEMTSYSGIVYGGIQIGIIVAMPLSGVLAETKMGWKLIFYVISGILVVTACIWVFLGASSPGDHRLINKEEKEYIESGLNVASGKALKTPWKEIFTTKGFWALLFTHIGSVIGFALFFVDMPTYLEKGLQISLKNSALLSALPYVGMLVGGVASTNVSEKLFKKGYLSLIACRKLSNSIGFMGMALGLIILSFIGPENRIIAMIALIVALTSSGFWGAGFLMNYLDLSPNYGGLMLSITNCISNVGSVITPIFTSIILRNDPADISRWRIVFLITAGFSILSNTVFLLFATSERQEWDDPDYLEKRKADPEELKPALKPDTTS</sequence>
<dbReference type="Pfam" id="PF07690">
    <property type="entry name" value="MFS_1"/>
    <property type="match status" value="1"/>
</dbReference>
<feature type="compositionally biased region" description="Basic and acidic residues" evidence="12">
    <location>
        <begin position="459"/>
        <end position="476"/>
    </location>
</feature>
<comment type="subcellular location">
    <subcellularLocation>
        <location evidence="1">Membrane</location>
        <topology evidence="1">Multi-pass membrane protein</topology>
    </subcellularLocation>
</comment>
<feature type="transmembrane region" description="Helical" evidence="13">
    <location>
        <begin position="104"/>
        <end position="123"/>
    </location>
</feature>
<evidence type="ECO:0000256" key="1">
    <source>
        <dbReference type="ARBA" id="ARBA00004141"/>
    </source>
</evidence>
<dbReference type="Proteomes" id="UP001153954">
    <property type="component" value="Unassembled WGS sequence"/>
</dbReference>
<reference evidence="15" key="1">
    <citation type="submission" date="2022-03" db="EMBL/GenBank/DDBJ databases">
        <authorList>
            <person name="Tunstrom K."/>
        </authorList>
    </citation>
    <scope>NUCLEOTIDE SEQUENCE</scope>
</reference>
<feature type="transmembrane region" description="Helical" evidence="13">
    <location>
        <begin position="27"/>
        <end position="54"/>
    </location>
</feature>
<dbReference type="InterPro" id="IPR036259">
    <property type="entry name" value="MFS_trans_sf"/>
</dbReference>
<dbReference type="InterPro" id="IPR020846">
    <property type="entry name" value="MFS_dom"/>
</dbReference>
<keyword evidence="5" id="KW-0769">Symport</keyword>
<evidence type="ECO:0000313" key="15">
    <source>
        <dbReference type="EMBL" id="CAH2096598.1"/>
    </source>
</evidence>
<evidence type="ECO:0000256" key="9">
    <source>
        <dbReference type="ARBA" id="ARBA00023201"/>
    </source>
</evidence>
<evidence type="ECO:0000256" key="10">
    <source>
        <dbReference type="ARBA" id="ARBA00054632"/>
    </source>
</evidence>
<evidence type="ECO:0000256" key="2">
    <source>
        <dbReference type="ARBA" id="ARBA00008586"/>
    </source>
</evidence>
<evidence type="ECO:0000256" key="8">
    <source>
        <dbReference type="ARBA" id="ARBA00023136"/>
    </source>
</evidence>
<evidence type="ECO:0000259" key="14">
    <source>
        <dbReference type="PROSITE" id="PS50850"/>
    </source>
</evidence>
<dbReference type="GO" id="GO:0015293">
    <property type="term" value="F:symporter activity"/>
    <property type="evidence" value="ECO:0007669"/>
    <property type="project" value="UniProtKB-KW"/>
</dbReference>
<comment type="caution">
    <text evidence="15">The sequence shown here is derived from an EMBL/GenBank/DDBJ whole genome shotgun (WGS) entry which is preliminary data.</text>
</comment>
<evidence type="ECO:0000256" key="6">
    <source>
        <dbReference type="ARBA" id="ARBA00022989"/>
    </source>
</evidence>
<feature type="region of interest" description="Disordered" evidence="12">
    <location>
        <begin position="459"/>
        <end position="482"/>
    </location>
</feature>
<keyword evidence="8 13" id="KW-0472">Membrane</keyword>
<protein>
    <recommendedName>
        <fullName evidence="11">Putative inorganic phosphate cotransporter</fullName>
    </recommendedName>
</protein>
<evidence type="ECO:0000256" key="7">
    <source>
        <dbReference type="ARBA" id="ARBA00023053"/>
    </source>
</evidence>
<name>A0AAU9UBW3_EUPED</name>
<dbReference type="InterPro" id="IPR011701">
    <property type="entry name" value="MFS"/>
</dbReference>
<dbReference type="PANTHER" id="PTHR11662:SF280">
    <property type="entry name" value="FI21844P1-RELATED"/>
    <property type="match status" value="1"/>
</dbReference>
<dbReference type="Gene3D" id="1.20.1250.20">
    <property type="entry name" value="MFS general substrate transporter like domains"/>
    <property type="match status" value="2"/>
</dbReference>
<accession>A0AAU9UBW3</accession>
<comment type="similarity">
    <text evidence="2">Belongs to the major facilitator superfamily. Sodium/anion cotransporter family.</text>
</comment>
<keyword evidence="9" id="KW-0739">Sodium transport</keyword>
<feature type="transmembrane region" description="Helical" evidence="13">
    <location>
        <begin position="334"/>
        <end position="353"/>
    </location>
</feature>
<keyword evidence="16" id="KW-1185">Reference proteome</keyword>
<feature type="transmembrane region" description="Helical" evidence="13">
    <location>
        <begin position="429"/>
        <end position="449"/>
    </location>
</feature>
<evidence type="ECO:0000313" key="16">
    <source>
        <dbReference type="Proteomes" id="UP001153954"/>
    </source>
</evidence>
<evidence type="ECO:0000256" key="13">
    <source>
        <dbReference type="SAM" id="Phobius"/>
    </source>
</evidence>
<evidence type="ECO:0000256" key="12">
    <source>
        <dbReference type="SAM" id="MobiDB-lite"/>
    </source>
</evidence>